<sequence>MTSDEDDESEEENELLNEDHAKDMMARFVKKKEIDSDIEDQEDDIPDGRAWGRKRQDFYDNDYDVKDSAGFAISEQDREIAKMEEEEALAIQKRLAEEVDEDVFGLDDLQEAPEEDEDSKKIEVLDLSKLPRKKLLRMVEEESPELQGLIEDCRDKLRELAQELTPIMDLFKSGKLPRGSSAEDYVLLRHNLLLSYATNVCFYLNLKAKRVNIKNHPIIKRLGQFKKLITELDNARGKLLPQIQVIIERTKNGELLKVRGEEADPESTDGEDIDDEDEVGAQLSDLQNDPGEEQEDGDGRRAINYQIAKNKGLTPRRKKEYRNPRVRHRIKYRKANIRRKGQVRAMRNESGHYGGETSGINKRVVKSVKLK</sequence>
<dbReference type="Proteomes" id="UP000694867">
    <property type="component" value="Unplaced"/>
</dbReference>
<keyword evidence="3" id="KW-0597">Phosphoprotein</keyword>
<comment type="similarity">
    <text evidence="2">Belongs to the SAS10 family.</text>
</comment>
<organism evidence="7 8">
    <name type="scientific">Galendromus occidentalis</name>
    <name type="common">western predatory mite</name>
    <dbReference type="NCBI Taxonomy" id="34638"/>
    <lineage>
        <taxon>Eukaryota</taxon>
        <taxon>Metazoa</taxon>
        <taxon>Ecdysozoa</taxon>
        <taxon>Arthropoda</taxon>
        <taxon>Chelicerata</taxon>
        <taxon>Arachnida</taxon>
        <taxon>Acari</taxon>
        <taxon>Parasitiformes</taxon>
        <taxon>Mesostigmata</taxon>
        <taxon>Gamasina</taxon>
        <taxon>Phytoseioidea</taxon>
        <taxon>Phytoseiidae</taxon>
        <taxon>Typhlodrominae</taxon>
        <taxon>Galendromus</taxon>
    </lineage>
</organism>
<evidence type="ECO:0000256" key="2">
    <source>
        <dbReference type="ARBA" id="ARBA00010979"/>
    </source>
</evidence>
<protein>
    <submittedName>
        <fullName evidence="8">Something about silencing protein 10</fullName>
    </submittedName>
</protein>
<feature type="region of interest" description="Disordered" evidence="5">
    <location>
        <begin position="340"/>
        <end position="360"/>
    </location>
</feature>
<feature type="compositionally biased region" description="Acidic residues" evidence="5">
    <location>
        <begin position="1"/>
        <end position="16"/>
    </location>
</feature>
<evidence type="ECO:0000259" key="6">
    <source>
        <dbReference type="Pfam" id="PF09368"/>
    </source>
</evidence>
<keyword evidence="7" id="KW-1185">Reference proteome</keyword>
<dbReference type="Pfam" id="PF09368">
    <property type="entry name" value="Sas10"/>
    <property type="match status" value="1"/>
</dbReference>
<evidence type="ECO:0000256" key="5">
    <source>
        <dbReference type="SAM" id="MobiDB-lite"/>
    </source>
</evidence>
<gene>
    <name evidence="8" type="primary">LOC100897769</name>
</gene>
<proteinExistence type="inferred from homology"/>
<feature type="domain" description="Sas10 C-terminal" evidence="6">
    <location>
        <begin position="298"/>
        <end position="370"/>
    </location>
</feature>
<dbReference type="PANTHER" id="PTHR13237">
    <property type="entry name" value="SOMETHING ABOUT SILENCING PROTEIN 10-RELATED"/>
    <property type="match status" value="1"/>
</dbReference>
<evidence type="ECO:0000313" key="8">
    <source>
        <dbReference type="RefSeq" id="XP_028966625.1"/>
    </source>
</evidence>
<evidence type="ECO:0000256" key="4">
    <source>
        <dbReference type="ARBA" id="ARBA00023242"/>
    </source>
</evidence>
<reference evidence="8" key="1">
    <citation type="submission" date="2025-08" db="UniProtKB">
        <authorList>
            <consortium name="RefSeq"/>
        </authorList>
    </citation>
    <scope>IDENTIFICATION</scope>
</reference>
<dbReference type="Pfam" id="PF04000">
    <property type="entry name" value="Sas10_Utp3"/>
    <property type="match status" value="1"/>
</dbReference>
<feature type="region of interest" description="Disordered" evidence="5">
    <location>
        <begin position="282"/>
        <end position="301"/>
    </location>
</feature>
<dbReference type="KEGG" id="goe:100897769"/>
<dbReference type="GeneID" id="100897769"/>
<feature type="compositionally biased region" description="Acidic residues" evidence="5">
    <location>
        <begin position="36"/>
        <end position="45"/>
    </location>
</feature>
<feature type="compositionally biased region" description="Basic and acidic residues" evidence="5">
    <location>
        <begin position="17"/>
        <end position="35"/>
    </location>
</feature>
<dbReference type="AlphaFoldDB" id="A0AAJ7SEI8"/>
<accession>A0AAJ7SEI8</accession>
<dbReference type="GO" id="GO:0000462">
    <property type="term" value="P:maturation of SSU-rRNA from tricistronic rRNA transcript (SSU-rRNA, 5.8S rRNA, LSU-rRNA)"/>
    <property type="evidence" value="ECO:0007669"/>
    <property type="project" value="TreeGrafter"/>
</dbReference>
<name>A0AAJ7SEI8_9ACAR</name>
<dbReference type="InterPro" id="IPR018972">
    <property type="entry name" value="Sas10_C_dom"/>
</dbReference>
<dbReference type="CTD" id="31447"/>
<evidence type="ECO:0000256" key="1">
    <source>
        <dbReference type="ARBA" id="ARBA00004123"/>
    </source>
</evidence>
<keyword evidence="4" id="KW-0539">Nucleus</keyword>
<dbReference type="RefSeq" id="XP_028966625.1">
    <property type="nucleotide sequence ID" value="XM_029110792.1"/>
</dbReference>
<comment type="subcellular location">
    <subcellularLocation>
        <location evidence="1">Nucleus</location>
    </subcellularLocation>
</comment>
<feature type="region of interest" description="Disordered" evidence="5">
    <location>
        <begin position="1"/>
        <end position="52"/>
    </location>
</feature>
<dbReference type="InterPro" id="IPR007146">
    <property type="entry name" value="Sas10/Utp3/C1D"/>
</dbReference>
<dbReference type="PANTHER" id="PTHR13237:SF8">
    <property type="entry name" value="SOMETHING ABOUT SILENCING PROTEIN 10"/>
    <property type="match status" value="1"/>
</dbReference>
<dbReference type="GO" id="GO:0032040">
    <property type="term" value="C:small-subunit processome"/>
    <property type="evidence" value="ECO:0007669"/>
    <property type="project" value="TreeGrafter"/>
</dbReference>
<evidence type="ECO:0000313" key="7">
    <source>
        <dbReference type="Proteomes" id="UP000694867"/>
    </source>
</evidence>
<evidence type="ECO:0000256" key="3">
    <source>
        <dbReference type="ARBA" id="ARBA00022553"/>
    </source>
</evidence>